<feature type="compositionally biased region" description="Polar residues" evidence="3">
    <location>
        <begin position="110"/>
        <end position="126"/>
    </location>
</feature>
<keyword evidence="5" id="KW-1185">Reference proteome</keyword>
<evidence type="ECO:0000256" key="3">
    <source>
        <dbReference type="SAM" id="MobiDB-lite"/>
    </source>
</evidence>
<protein>
    <recommendedName>
        <fullName evidence="6">Ubiquinone biosynthesis protein COQ7</fullName>
    </recommendedName>
</protein>
<name>U2TJ71_9ACTN</name>
<reference evidence="4 5" key="1">
    <citation type="submission" date="2013-08" db="EMBL/GenBank/DDBJ databases">
        <authorList>
            <person name="Durkin A.S."/>
            <person name="Haft D.R."/>
            <person name="McCorrison J."/>
            <person name="Torralba M."/>
            <person name="Gillis M."/>
            <person name="Haft D.H."/>
            <person name="Methe B."/>
            <person name="Sutton G."/>
            <person name="Nelson K.E."/>
        </authorList>
    </citation>
    <scope>NUCLEOTIDE SEQUENCE [LARGE SCALE GENOMIC DNA]</scope>
    <source>
        <strain evidence="4 5">F0195</strain>
    </source>
</reference>
<dbReference type="Gene3D" id="6.10.140.1960">
    <property type="match status" value="1"/>
</dbReference>
<proteinExistence type="predicted"/>
<evidence type="ECO:0000256" key="1">
    <source>
        <dbReference type="ARBA" id="ARBA00033738"/>
    </source>
</evidence>
<dbReference type="AlphaFoldDB" id="U2TJ71"/>
<dbReference type="STRING" id="1125712.HMPREF1316_1277"/>
<evidence type="ECO:0000313" key="5">
    <source>
        <dbReference type="Proteomes" id="UP000016638"/>
    </source>
</evidence>
<keyword evidence="2" id="KW-1284">Encapsulin nanocompartment</keyword>
<comment type="subcellular location">
    <subcellularLocation>
        <location evidence="1">Encapsulin nanocompartment</location>
    </subcellularLocation>
</comment>
<evidence type="ECO:0008006" key="6">
    <source>
        <dbReference type="Google" id="ProtNLM"/>
    </source>
</evidence>
<dbReference type="EMBL" id="AWEZ01000064">
    <property type="protein sequence ID" value="ERL06530.1"/>
    <property type="molecule type" value="Genomic_DNA"/>
</dbReference>
<accession>U2TJ71</accession>
<dbReference type="Proteomes" id="UP000016638">
    <property type="component" value="Unassembled WGS sequence"/>
</dbReference>
<dbReference type="PATRIC" id="fig|1125712.3.peg.2044"/>
<dbReference type="InterPro" id="IPR009078">
    <property type="entry name" value="Ferritin-like_SF"/>
</dbReference>
<dbReference type="GO" id="GO:0140737">
    <property type="term" value="C:encapsulin nanocompartment"/>
    <property type="evidence" value="ECO:0007669"/>
    <property type="project" value="UniProtKB-SubCell"/>
</dbReference>
<sequence length="126" mass="13633">MFGNPFSANVERKMNKGELIQAIRADLSGELEAIYGYDAHVQATDDPVAKAVLADIRDEEKAHMGELLTLLKYLDPQEGVQYDAGAQEVQEMLDDLGIKPVELPQVLEGNDTNGSDGASTIGSLKD</sequence>
<dbReference type="PANTHER" id="PTHR37165:SF1">
    <property type="entry name" value="TYPE 1 ENCAPSULIN SHELL PROTEIN"/>
    <property type="match status" value="1"/>
</dbReference>
<dbReference type="CDD" id="cd00657">
    <property type="entry name" value="Ferritin_like"/>
    <property type="match status" value="1"/>
</dbReference>
<dbReference type="SUPFAM" id="SSF47240">
    <property type="entry name" value="Ferritin-like"/>
    <property type="match status" value="1"/>
</dbReference>
<evidence type="ECO:0000256" key="2">
    <source>
        <dbReference type="ARBA" id="ARBA00033787"/>
    </source>
</evidence>
<feature type="region of interest" description="Disordered" evidence="3">
    <location>
        <begin position="103"/>
        <end position="126"/>
    </location>
</feature>
<organism evidence="4 5">
    <name type="scientific">Olsenella profusa F0195</name>
    <dbReference type="NCBI Taxonomy" id="1125712"/>
    <lineage>
        <taxon>Bacteria</taxon>
        <taxon>Bacillati</taxon>
        <taxon>Actinomycetota</taxon>
        <taxon>Coriobacteriia</taxon>
        <taxon>Coriobacteriales</taxon>
        <taxon>Atopobiaceae</taxon>
        <taxon>Olsenella</taxon>
    </lineage>
</organism>
<gene>
    <name evidence="4" type="ORF">HMPREF1316_1277</name>
</gene>
<evidence type="ECO:0000313" key="4">
    <source>
        <dbReference type="EMBL" id="ERL06530.1"/>
    </source>
</evidence>
<comment type="caution">
    <text evidence="4">The sequence shown here is derived from an EMBL/GenBank/DDBJ whole genome shotgun (WGS) entry which is preliminary data.</text>
</comment>
<dbReference type="eggNOG" id="COG1633">
    <property type="taxonomic scope" value="Bacteria"/>
</dbReference>
<dbReference type="InterPro" id="IPR051429">
    <property type="entry name" value="Encapsulin_nc"/>
</dbReference>
<dbReference type="PANTHER" id="PTHR37165">
    <property type="entry name" value="PEPTIDASE U56 FAMILY"/>
    <property type="match status" value="1"/>
</dbReference>